<dbReference type="EMBL" id="WTPW01000642">
    <property type="protein sequence ID" value="KAF0492520.1"/>
    <property type="molecule type" value="Genomic_DNA"/>
</dbReference>
<proteinExistence type="predicted"/>
<organism evidence="1 2">
    <name type="scientific">Gigaspora margarita</name>
    <dbReference type="NCBI Taxonomy" id="4874"/>
    <lineage>
        <taxon>Eukaryota</taxon>
        <taxon>Fungi</taxon>
        <taxon>Fungi incertae sedis</taxon>
        <taxon>Mucoromycota</taxon>
        <taxon>Glomeromycotina</taxon>
        <taxon>Glomeromycetes</taxon>
        <taxon>Diversisporales</taxon>
        <taxon>Gigasporaceae</taxon>
        <taxon>Gigaspora</taxon>
    </lineage>
</organism>
<name>A0A8H4AGE4_GIGMA</name>
<dbReference type="Proteomes" id="UP000439903">
    <property type="component" value="Unassembled WGS sequence"/>
</dbReference>
<keyword evidence="2" id="KW-1185">Reference proteome</keyword>
<evidence type="ECO:0000313" key="1">
    <source>
        <dbReference type="EMBL" id="KAF0492520.1"/>
    </source>
</evidence>
<evidence type="ECO:0000313" key="2">
    <source>
        <dbReference type="Proteomes" id="UP000439903"/>
    </source>
</evidence>
<gene>
    <name evidence="1" type="ORF">F8M41_021674</name>
</gene>
<dbReference type="AlphaFoldDB" id="A0A8H4AGE4"/>
<sequence length="248" mass="28042">MSDIKCSFCPRTFSNLNGLSKHIIISIKNAEATGQIIANNFAQIRNYSKPIKSVKPKQKDHVDINEYYSNSDNNEYYSKSKFFAKTISFKDIKFQKVLKQTKSFEINSSIDLNSTYASPSGVSNTDNIFDEFAYMSIELDESNNASNSFDLDPTSDLLDEHETTLHENQEFSNDFLNNSAYTDDIQASSSDEEIVQEFPKEAYADLMVLVTKYKLSNAAGNAIISFFNKHSKHSKSPLPKNIKQGKDL</sequence>
<comment type="caution">
    <text evidence="1">The sequence shown here is derived from an EMBL/GenBank/DDBJ whole genome shotgun (WGS) entry which is preliminary data.</text>
</comment>
<reference evidence="1 2" key="1">
    <citation type="journal article" date="2019" name="Environ. Microbiol.">
        <title>At the nexus of three kingdoms: the genome of the mycorrhizal fungus Gigaspora margarita provides insights into plant, endobacterial and fungal interactions.</title>
        <authorList>
            <person name="Venice F."/>
            <person name="Ghignone S."/>
            <person name="Salvioli di Fossalunga A."/>
            <person name="Amselem J."/>
            <person name="Novero M."/>
            <person name="Xianan X."/>
            <person name="Sedzielewska Toro K."/>
            <person name="Morin E."/>
            <person name="Lipzen A."/>
            <person name="Grigoriev I.V."/>
            <person name="Henrissat B."/>
            <person name="Martin F.M."/>
            <person name="Bonfante P."/>
        </authorList>
    </citation>
    <scope>NUCLEOTIDE SEQUENCE [LARGE SCALE GENOMIC DNA]</scope>
    <source>
        <strain evidence="1 2">BEG34</strain>
    </source>
</reference>
<protein>
    <submittedName>
        <fullName evidence="1">Zn-finger domain-containing protein</fullName>
    </submittedName>
</protein>
<accession>A0A8H4AGE4</accession>